<evidence type="ECO:0000313" key="2">
    <source>
        <dbReference type="Proteomes" id="UP000189703"/>
    </source>
</evidence>
<dbReference type="KEGG" id="nnu:104603518"/>
<organism evidence="2 3">
    <name type="scientific">Nelumbo nucifera</name>
    <name type="common">Sacred lotus</name>
    <dbReference type="NCBI Taxonomy" id="4432"/>
    <lineage>
        <taxon>Eukaryota</taxon>
        <taxon>Viridiplantae</taxon>
        <taxon>Streptophyta</taxon>
        <taxon>Embryophyta</taxon>
        <taxon>Tracheophyta</taxon>
        <taxon>Spermatophyta</taxon>
        <taxon>Magnoliopsida</taxon>
        <taxon>Proteales</taxon>
        <taxon>Nelumbonaceae</taxon>
        <taxon>Nelumbo</taxon>
    </lineage>
</organism>
<feature type="compositionally biased region" description="Basic and acidic residues" evidence="1">
    <location>
        <begin position="65"/>
        <end position="81"/>
    </location>
</feature>
<dbReference type="PANTHER" id="PTHR33240">
    <property type="entry name" value="OS08G0508500 PROTEIN"/>
    <property type="match status" value="1"/>
</dbReference>
<feature type="region of interest" description="Disordered" evidence="1">
    <location>
        <begin position="65"/>
        <end position="102"/>
    </location>
</feature>
<dbReference type="AlphaFoldDB" id="A0A1U8ASS7"/>
<proteinExistence type="predicted"/>
<dbReference type="InParanoid" id="A0A1U8ASS7"/>
<evidence type="ECO:0000256" key="1">
    <source>
        <dbReference type="SAM" id="MobiDB-lite"/>
    </source>
</evidence>
<dbReference type="OrthoDB" id="1752268at2759"/>
<sequence>MAIKDSSIVRWPPRLNGDPATRNWNVYYHFHQDHGHSTENCGNLCDEIGELTHRGYQKNYILREEREQGDRQEHQSGDQRRNTPKSSKQNEQPPRQLPEERPLHEVINMITKGSISVGCTSVAGGTLVRELENEGENPPKRPRLEEPIYFTEDDVRGIQHPHDDALVIKLRINDFEVKRILVDSGSSTDILFKTTFDMLQL</sequence>
<evidence type="ECO:0000313" key="3">
    <source>
        <dbReference type="RefSeq" id="XP_010265877.1"/>
    </source>
</evidence>
<reference evidence="3" key="1">
    <citation type="submission" date="2025-08" db="UniProtKB">
        <authorList>
            <consortium name="RefSeq"/>
        </authorList>
    </citation>
    <scope>IDENTIFICATION</scope>
</reference>
<protein>
    <submittedName>
        <fullName evidence="3">Uncharacterized protein LOC104603518</fullName>
    </submittedName>
</protein>
<dbReference type="PANTHER" id="PTHR33240:SF17">
    <property type="entry name" value="EUKARYOTIC PEPTIDE CHAIN RELEASE FACTOR GTP-BINDING SUBUNIT-LIKE"/>
    <property type="match status" value="1"/>
</dbReference>
<dbReference type="Proteomes" id="UP000189703">
    <property type="component" value="Unplaced"/>
</dbReference>
<dbReference type="GeneID" id="104603518"/>
<gene>
    <name evidence="3" type="primary">LOC104603518</name>
</gene>
<dbReference type="eggNOG" id="KOG0017">
    <property type="taxonomic scope" value="Eukaryota"/>
</dbReference>
<keyword evidence="2" id="KW-1185">Reference proteome</keyword>
<name>A0A1U8ASS7_NELNU</name>
<dbReference type="RefSeq" id="XP_010265877.1">
    <property type="nucleotide sequence ID" value="XM_010267575.1"/>
</dbReference>
<accession>A0A1U8ASS7</accession>